<dbReference type="KEGG" id="pgm:PGRAT_23865"/>
<evidence type="ECO:0000313" key="1">
    <source>
        <dbReference type="EMBL" id="AIQ70336.1"/>
    </source>
</evidence>
<name>A0A089M958_9BACL</name>
<dbReference type="RefSeq" id="WP_025705945.1">
    <property type="nucleotide sequence ID" value="NZ_CP009287.1"/>
</dbReference>
<keyword evidence="2" id="KW-1185">Reference proteome</keyword>
<dbReference type="STRING" id="189425.PGRAT_23865"/>
<dbReference type="OrthoDB" id="2664085at2"/>
<dbReference type="eggNOG" id="COG3279">
    <property type="taxonomic scope" value="Bacteria"/>
</dbReference>
<organism evidence="1 2">
    <name type="scientific">Paenibacillus graminis</name>
    <dbReference type="NCBI Taxonomy" id="189425"/>
    <lineage>
        <taxon>Bacteria</taxon>
        <taxon>Bacillati</taxon>
        <taxon>Bacillota</taxon>
        <taxon>Bacilli</taxon>
        <taxon>Bacillales</taxon>
        <taxon>Paenibacillaceae</taxon>
        <taxon>Paenibacillus</taxon>
    </lineage>
</organism>
<accession>A0A089M958</accession>
<gene>
    <name evidence="1" type="ORF">PGRAT_23865</name>
</gene>
<sequence length="126" mass="14160">MILLTVTRDPEGTSGILNIDAGLVLMLNFALSSDKVAVHTADDVYFMVGTLKYWNKVLNCSGYRFGIVDRSNSMNLEKVTVLDKTLKIAYFDHDISNKSKRCMIASYRFKEVADQILSFNPTLVIT</sequence>
<proteinExistence type="predicted"/>
<protein>
    <recommendedName>
        <fullName evidence="3">HTH LytTR-type domain-containing protein</fullName>
    </recommendedName>
</protein>
<dbReference type="Proteomes" id="UP000029500">
    <property type="component" value="Chromosome"/>
</dbReference>
<dbReference type="AlphaFoldDB" id="A0A089M958"/>
<dbReference type="EMBL" id="CP009287">
    <property type="protein sequence ID" value="AIQ70336.1"/>
    <property type="molecule type" value="Genomic_DNA"/>
</dbReference>
<dbReference type="HOGENOM" id="CLU_154561_0_0_9"/>
<evidence type="ECO:0000313" key="2">
    <source>
        <dbReference type="Proteomes" id="UP000029500"/>
    </source>
</evidence>
<dbReference type="Gene3D" id="2.40.50.1020">
    <property type="entry name" value="LytTr DNA-binding domain"/>
    <property type="match status" value="1"/>
</dbReference>
<evidence type="ECO:0008006" key="3">
    <source>
        <dbReference type="Google" id="ProtNLM"/>
    </source>
</evidence>
<reference evidence="1 2" key="1">
    <citation type="submission" date="2014-08" db="EMBL/GenBank/DDBJ databases">
        <title>Comparative genomics of the Paenibacillus odorifer group.</title>
        <authorList>
            <person name="den Bakker H.C."/>
            <person name="Tsai Y.-C."/>
            <person name="Martin N."/>
            <person name="Korlach J."/>
            <person name="Wiedmann M."/>
        </authorList>
    </citation>
    <scope>NUCLEOTIDE SEQUENCE [LARGE SCALE GENOMIC DNA]</scope>
    <source>
        <strain evidence="1 2">DSM 15220</strain>
    </source>
</reference>